<protein>
    <recommendedName>
        <fullName evidence="11">Mannosyltransferase</fullName>
        <ecNumber evidence="11">2.4.1.-</ecNumber>
    </recommendedName>
</protein>
<gene>
    <name evidence="12" type="ORF">PUN28_007826</name>
</gene>
<keyword evidence="9 11" id="KW-0472">Membrane</keyword>
<feature type="transmembrane region" description="Helical" evidence="11">
    <location>
        <begin position="235"/>
        <end position="261"/>
    </location>
</feature>
<evidence type="ECO:0000256" key="3">
    <source>
        <dbReference type="ARBA" id="ARBA00022502"/>
    </source>
</evidence>
<evidence type="ECO:0000256" key="7">
    <source>
        <dbReference type="ARBA" id="ARBA00022824"/>
    </source>
</evidence>
<comment type="similarity">
    <text evidence="10">Belongs to the glycosyltransferase 22 family. PIGZ subfamily.</text>
</comment>
<sequence length="684" mass="79897">MSLKHKNEYHKSIDDYQTAAPVQRRIGLYWALAAVRIILTFAPQTGYIHPDEFFQSIEVISGDYFDIDVYKPWEFNATFPIRSMFIPQVIIGLPYTILNRLSPYTFHFLGLSLRKPYFFVFFPRLFMCALSFLSDYFLYKICYMYGQNYRVRLVTYASSYVMLTYATRTLSNSVELVLTGALLYFVSRCMVYSEKVVLQSDFLSRKYNEATTTVERVKYYKLKALLPSHSLNDCFVLATITVIGIFNRPTFVAFAIIPIFFWLQRGLHTRSVGFKDFHIRMFAFILCGLPATVLFILVDSFYFGYLTMAEIGQLEIGINNFVVTPINFLKYNTDVKNLQSHGLHPRFLHFLVNVPLLFNVLGIIGLLTFAKMIRSWLKAQWLNLPRLQSIVSLMTFTFIVPVILLSLFPHQEPRFIIPVLFPLVFLYAPQLSQVPSLDVVRRYINNDGNIETSVPVEPTIHKSRKLMLWYISNLLLTIFYAFVHQGGILPLASYITTELKAKPHVTHMHLYTSYSYSLPTALLQLRNTRRTYRSSSNHKYKLTQDFHLYEQGSKSLPWVFDSIARRIKDCEEKFSDKRIPYRLYYALPASAINEFTELNNNSHLFKFHVVKTFYPHVSVEKLPSLYSLGTVEHLLTWRCNGIFSSIVTIAKNVYEYIEQFKLLLLKIEYSMPEPKRNRRNEQIN</sequence>
<dbReference type="PANTHER" id="PTHR22760">
    <property type="entry name" value="GLYCOSYLTRANSFERASE"/>
    <property type="match status" value="1"/>
</dbReference>
<evidence type="ECO:0000256" key="4">
    <source>
        <dbReference type="ARBA" id="ARBA00022676"/>
    </source>
</evidence>
<proteinExistence type="inferred from homology"/>
<evidence type="ECO:0000256" key="8">
    <source>
        <dbReference type="ARBA" id="ARBA00022989"/>
    </source>
</evidence>
<dbReference type="EMBL" id="JADYXP020000007">
    <property type="protein sequence ID" value="KAL0119650.1"/>
    <property type="molecule type" value="Genomic_DNA"/>
</dbReference>
<keyword evidence="4 11" id="KW-0328">Glycosyltransferase</keyword>
<evidence type="ECO:0000256" key="10">
    <source>
        <dbReference type="ARBA" id="ARBA00038466"/>
    </source>
</evidence>
<comment type="pathway">
    <text evidence="2">Glycolipid biosynthesis; glycosylphosphatidylinositol-anchor biosynthesis.</text>
</comment>
<organism evidence="12 13">
    <name type="scientific">Cardiocondyla obscurior</name>
    <dbReference type="NCBI Taxonomy" id="286306"/>
    <lineage>
        <taxon>Eukaryota</taxon>
        <taxon>Metazoa</taxon>
        <taxon>Ecdysozoa</taxon>
        <taxon>Arthropoda</taxon>
        <taxon>Hexapoda</taxon>
        <taxon>Insecta</taxon>
        <taxon>Pterygota</taxon>
        <taxon>Neoptera</taxon>
        <taxon>Endopterygota</taxon>
        <taxon>Hymenoptera</taxon>
        <taxon>Apocrita</taxon>
        <taxon>Aculeata</taxon>
        <taxon>Formicoidea</taxon>
        <taxon>Formicidae</taxon>
        <taxon>Myrmicinae</taxon>
        <taxon>Cardiocondyla</taxon>
    </lineage>
</organism>
<evidence type="ECO:0000313" key="12">
    <source>
        <dbReference type="EMBL" id="KAL0119650.1"/>
    </source>
</evidence>
<dbReference type="GO" id="GO:0006506">
    <property type="term" value="P:GPI anchor biosynthetic process"/>
    <property type="evidence" value="ECO:0007669"/>
    <property type="project" value="UniProtKB-KW"/>
</dbReference>
<feature type="transmembrane region" description="Helical" evidence="11">
    <location>
        <begin position="282"/>
        <end position="305"/>
    </location>
</feature>
<dbReference type="PANTHER" id="PTHR22760:SF3">
    <property type="entry name" value="GPI MANNOSYLTRANSFERASE 4"/>
    <property type="match status" value="1"/>
</dbReference>
<keyword evidence="13" id="KW-1185">Reference proteome</keyword>
<reference evidence="12 13" key="1">
    <citation type="submission" date="2023-03" db="EMBL/GenBank/DDBJ databases">
        <title>High recombination rates correlate with genetic variation in Cardiocondyla obscurior ants.</title>
        <authorList>
            <person name="Errbii M."/>
        </authorList>
    </citation>
    <scope>NUCLEOTIDE SEQUENCE [LARGE SCALE GENOMIC DNA]</scope>
    <source>
        <strain evidence="12">Alpha-2009</strain>
        <tissue evidence="12">Whole body</tissue>
    </source>
</reference>
<feature type="transmembrane region" description="Helical" evidence="11">
    <location>
        <begin position="347"/>
        <end position="369"/>
    </location>
</feature>
<evidence type="ECO:0000256" key="9">
    <source>
        <dbReference type="ARBA" id="ARBA00023136"/>
    </source>
</evidence>
<evidence type="ECO:0000256" key="1">
    <source>
        <dbReference type="ARBA" id="ARBA00004477"/>
    </source>
</evidence>
<dbReference type="GO" id="GO:0000026">
    <property type="term" value="F:alpha-1,2-mannosyltransferase activity"/>
    <property type="evidence" value="ECO:0007669"/>
    <property type="project" value="TreeGrafter"/>
</dbReference>
<dbReference type="Proteomes" id="UP001430953">
    <property type="component" value="Unassembled WGS sequence"/>
</dbReference>
<comment type="subcellular location">
    <subcellularLocation>
        <location evidence="1 11">Endoplasmic reticulum membrane</location>
        <topology evidence="1 11">Multi-pass membrane protein</topology>
    </subcellularLocation>
</comment>
<accession>A0AAW2FWQ8</accession>
<dbReference type="Pfam" id="PF03901">
    <property type="entry name" value="Glyco_transf_22"/>
    <property type="match status" value="1"/>
</dbReference>
<dbReference type="EC" id="2.4.1.-" evidence="11"/>
<keyword evidence="3" id="KW-0337">GPI-anchor biosynthesis</keyword>
<evidence type="ECO:0000256" key="2">
    <source>
        <dbReference type="ARBA" id="ARBA00004687"/>
    </source>
</evidence>
<keyword evidence="7 11" id="KW-0256">Endoplasmic reticulum</keyword>
<feature type="transmembrane region" description="Helical" evidence="11">
    <location>
        <begin position="390"/>
        <end position="409"/>
    </location>
</feature>
<comment type="caution">
    <text evidence="12">The sequence shown here is derived from an EMBL/GenBank/DDBJ whole genome shotgun (WGS) entry which is preliminary data.</text>
</comment>
<evidence type="ECO:0000313" key="13">
    <source>
        <dbReference type="Proteomes" id="UP001430953"/>
    </source>
</evidence>
<dbReference type="InterPro" id="IPR005599">
    <property type="entry name" value="GPI_mannosylTrfase"/>
</dbReference>
<feature type="transmembrane region" description="Helical" evidence="11">
    <location>
        <begin position="415"/>
        <end position="432"/>
    </location>
</feature>
<feature type="transmembrane region" description="Helical" evidence="11">
    <location>
        <begin position="117"/>
        <end position="139"/>
    </location>
</feature>
<evidence type="ECO:0000256" key="5">
    <source>
        <dbReference type="ARBA" id="ARBA00022679"/>
    </source>
</evidence>
<keyword evidence="5" id="KW-0808">Transferase</keyword>
<evidence type="ECO:0000256" key="6">
    <source>
        <dbReference type="ARBA" id="ARBA00022692"/>
    </source>
</evidence>
<keyword evidence="8 11" id="KW-1133">Transmembrane helix</keyword>
<name>A0AAW2FWQ8_9HYME</name>
<feature type="transmembrane region" description="Helical" evidence="11">
    <location>
        <begin position="466"/>
        <end position="483"/>
    </location>
</feature>
<dbReference type="AlphaFoldDB" id="A0AAW2FWQ8"/>
<keyword evidence="6 11" id="KW-0812">Transmembrane</keyword>
<dbReference type="GO" id="GO:0005789">
    <property type="term" value="C:endoplasmic reticulum membrane"/>
    <property type="evidence" value="ECO:0007669"/>
    <property type="project" value="UniProtKB-SubCell"/>
</dbReference>
<feature type="transmembrane region" description="Helical" evidence="11">
    <location>
        <begin position="160"/>
        <end position="186"/>
    </location>
</feature>
<evidence type="ECO:0000256" key="11">
    <source>
        <dbReference type="RuleBase" id="RU363075"/>
    </source>
</evidence>